<dbReference type="STRING" id="7168.A0A182NT27"/>
<keyword evidence="1" id="KW-0175">Coiled coil</keyword>
<evidence type="ECO:0000313" key="4">
    <source>
        <dbReference type="Proteomes" id="UP000075884"/>
    </source>
</evidence>
<evidence type="ECO:0008006" key="5">
    <source>
        <dbReference type="Google" id="ProtNLM"/>
    </source>
</evidence>
<dbReference type="EnsemblMetazoa" id="ADIR010817-RA">
    <property type="protein sequence ID" value="ADIR010817-PA"/>
    <property type="gene ID" value="ADIR010817"/>
</dbReference>
<sequence length="354" mass="38760">SDSDPQLDGVSFDGEAQLHPCCYVCHFPATQDEFYPLFAEPDEGVFTPAKILCDILDIEVIPDLCHSQIICVNCNMLCIEFQSLLQRMEAIRIEMTMAYNQTVMKLTGLTEKDLKEGIVEVEDTEANLDSELQSFNKELMSMEEVFRMEGLVPDSIEVDPSTEQMDSALPKLGIVWQSEVDGTEVSTNSLINSSALVDATECGTVKETHEPEIMHVREDNLTEPLEPSGIVDASEHELSTEDTLERFISESNDGIVEVTGEDGTALYCIYDDVIETYSDSEEPTDITMLNCINEDGALDCDEVIIDSTSQASKAGQTEIEETVTPPSQTHGNGNSADSALVSTTPTSDGATLQP</sequence>
<dbReference type="AlphaFoldDB" id="A0A182NT27"/>
<reference evidence="3" key="2">
    <citation type="submission" date="2020-05" db="UniProtKB">
        <authorList>
            <consortium name="EnsemblMetazoa"/>
        </authorList>
    </citation>
    <scope>IDENTIFICATION</scope>
    <source>
        <strain evidence="3">WRAIR2</strain>
    </source>
</reference>
<dbReference type="Proteomes" id="UP000075884">
    <property type="component" value="Unassembled WGS sequence"/>
</dbReference>
<proteinExistence type="predicted"/>
<feature type="region of interest" description="Disordered" evidence="2">
    <location>
        <begin position="309"/>
        <end position="354"/>
    </location>
</feature>
<organism evidence="3 4">
    <name type="scientific">Anopheles dirus</name>
    <dbReference type="NCBI Taxonomy" id="7168"/>
    <lineage>
        <taxon>Eukaryota</taxon>
        <taxon>Metazoa</taxon>
        <taxon>Ecdysozoa</taxon>
        <taxon>Arthropoda</taxon>
        <taxon>Hexapoda</taxon>
        <taxon>Insecta</taxon>
        <taxon>Pterygota</taxon>
        <taxon>Neoptera</taxon>
        <taxon>Endopterygota</taxon>
        <taxon>Diptera</taxon>
        <taxon>Nematocera</taxon>
        <taxon>Culicoidea</taxon>
        <taxon>Culicidae</taxon>
        <taxon>Anophelinae</taxon>
        <taxon>Anopheles</taxon>
    </lineage>
</organism>
<name>A0A182NT27_9DIPT</name>
<evidence type="ECO:0000256" key="2">
    <source>
        <dbReference type="SAM" id="MobiDB-lite"/>
    </source>
</evidence>
<evidence type="ECO:0000313" key="3">
    <source>
        <dbReference type="EnsemblMetazoa" id="ADIR010817-PA"/>
    </source>
</evidence>
<protein>
    <recommendedName>
        <fullName evidence="5">ZAD domain-containing protein</fullName>
    </recommendedName>
</protein>
<feature type="coiled-coil region" evidence="1">
    <location>
        <begin position="118"/>
        <end position="145"/>
    </location>
</feature>
<keyword evidence="4" id="KW-1185">Reference proteome</keyword>
<accession>A0A182NT27</accession>
<reference evidence="4" key="1">
    <citation type="submission" date="2013-03" db="EMBL/GenBank/DDBJ databases">
        <title>The Genome Sequence of Anopheles dirus WRAIR2.</title>
        <authorList>
            <consortium name="The Broad Institute Genomics Platform"/>
            <person name="Neafsey D.E."/>
            <person name="Walton C."/>
            <person name="Walker B."/>
            <person name="Young S.K."/>
            <person name="Zeng Q."/>
            <person name="Gargeya S."/>
            <person name="Fitzgerald M."/>
            <person name="Haas B."/>
            <person name="Abouelleil A."/>
            <person name="Allen A.W."/>
            <person name="Alvarado L."/>
            <person name="Arachchi H.M."/>
            <person name="Berlin A.M."/>
            <person name="Chapman S.B."/>
            <person name="Gainer-Dewar J."/>
            <person name="Goldberg J."/>
            <person name="Griggs A."/>
            <person name="Gujja S."/>
            <person name="Hansen M."/>
            <person name="Howarth C."/>
            <person name="Imamovic A."/>
            <person name="Ireland A."/>
            <person name="Larimer J."/>
            <person name="McCowan C."/>
            <person name="Murphy C."/>
            <person name="Pearson M."/>
            <person name="Poon T.W."/>
            <person name="Priest M."/>
            <person name="Roberts A."/>
            <person name="Saif S."/>
            <person name="Shea T."/>
            <person name="Sisk P."/>
            <person name="Sykes S."/>
            <person name="Wortman J."/>
            <person name="Nusbaum C."/>
            <person name="Birren B."/>
        </authorList>
    </citation>
    <scope>NUCLEOTIDE SEQUENCE [LARGE SCALE GENOMIC DNA]</scope>
    <source>
        <strain evidence="4">WRAIR2</strain>
    </source>
</reference>
<evidence type="ECO:0000256" key="1">
    <source>
        <dbReference type="SAM" id="Coils"/>
    </source>
</evidence>
<feature type="compositionally biased region" description="Polar residues" evidence="2">
    <location>
        <begin position="324"/>
        <end position="354"/>
    </location>
</feature>
<dbReference type="VEuPathDB" id="VectorBase:ADIR010817"/>